<organism evidence="8 9">
    <name type="scientific">Enterococcus wangshanyuanii</name>
    <dbReference type="NCBI Taxonomy" id="2005703"/>
    <lineage>
        <taxon>Bacteria</taxon>
        <taxon>Bacillati</taxon>
        <taxon>Bacillota</taxon>
        <taxon>Bacilli</taxon>
        <taxon>Lactobacillales</taxon>
        <taxon>Enterococcaceae</taxon>
        <taxon>Enterococcus</taxon>
    </lineage>
</organism>
<sequence length="102" mass="11363">MRRKLLYLLIVGIISIIFQPIPLFASAASQNEPTDVGITFTDTQQSSATIDTSESKVPATVSGSEKKNFPNTGEKRGQLFRLLGVLFIFLGLFLFKRVRRKS</sequence>
<evidence type="ECO:0000256" key="3">
    <source>
        <dbReference type="ARBA" id="ARBA00022729"/>
    </source>
</evidence>
<dbReference type="NCBIfam" id="TIGR01167">
    <property type="entry name" value="LPXTG_anchor"/>
    <property type="match status" value="1"/>
</dbReference>
<keyword evidence="2" id="KW-0964">Secreted</keyword>
<reference evidence="9" key="1">
    <citation type="journal article" date="2019" name="Int. J. Syst. Evol. Microbiol.">
        <title>The Global Catalogue of Microorganisms (GCM) 10K type strain sequencing project: providing services to taxonomists for standard genome sequencing and annotation.</title>
        <authorList>
            <consortium name="The Broad Institute Genomics Platform"/>
            <consortium name="The Broad Institute Genome Sequencing Center for Infectious Disease"/>
            <person name="Wu L."/>
            <person name="Ma J."/>
        </authorList>
    </citation>
    <scope>NUCLEOTIDE SEQUENCE [LARGE SCALE GENOMIC DNA]</scope>
    <source>
        <strain evidence="9">CGMCC 1.15942</strain>
    </source>
</reference>
<evidence type="ECO:0000313" key="9">
    <source>
        <dbReference type="Proteomes" id="UP000630615"/>
    </source>
</evidence>
<gene>
    <name evidence="8" type="ORF">GCM10011573_26270</name>
</gene>
<dbReference type="Pfam" id="PF00746">
    <property type="entry name" value="Gram_pos_anchor"/>
    <property type="match status" value="1"/>
</dbReference>
<dbReference type="Proteomes" id="UP000630615">
    <property type="component" value="Unassembled WGS sequence"/>
</dbReference>
<evidence type="ECO:0000259" key="7">
    <source>
        <dbReference type="Pfam" id="PF00746"/>
    </source>
</evidence>
<dbReference type="EMBL" id="BMKI01000006">
    <property type="protein sequence ID" value="GGC95338.1"/>
    <property type="molecule type" value="Genomic_DNA"/>
</dbReference>
<comment type="caution">
    <text evidence="8">The sequence shown here is derived from an EMBL/GenBank/DDBJ whole genome shotgun (WGS) entry which is preliminary data.</text>
</comment>
<keyword evidence="6" id="KW-0472">Membrane</keyword>
<evidence type="ECO:0000256" key="4">
    <source>
        <dbReference type="ARBA" id="ARBA00023088"/>
    </source>
</evidence>
<evidence type="ECO:0000256" key="2">
    <source>
        <dbReference type="ARBA" id="ARBA00022525"/>
    </source>
</evidence>
<keyword evidence="9" id="KW-1185">Reference proteome</keyword>
<evidence type="ECO:0000256" key="6">
    <source>
        <dbReference type="SAM" id="Phobius"/>
    </source>
</evidence>
<accession>A0ABQ1PE26</accession>
<proteinExistence type="predicted"/>
<keyword evidence="6" id="KW-1133">Transmembrane helix</keyword>
<feature type="region of interest" description="Disordered" evidence="5">
    <location>
        <begin position="45"/>
        <end position="70"/>
    </location>
</feature>
<keyword evidence="6" id="KW-0812">Transmembrane</keyword>
<evidence type="ECO:0000313" key="8">
    <source>
        <dbReference type="EMBL" id="GGC95338.1"/>
    </source>
</evidence>
<feature type="domain" description="Gram-positive cocci surface proteins LPxTG" evidence="7">
    <location>
        <begin position="66"/>
        <end position="101"/>
    </location>
</feature>
<keyword evidence="4" id="KW-0572">Peptidoglycan-anchor</keyword>
<evidence type="ECO:0000256" key="1">
    <source>
        <dbReference type="ARBA" id="ARBA00022512"/>
    </source>
</evidence>
<keyword evidence="1" id="KW-0134">Cell wall</keyword>
<evidence type="ECO:0000256" key="5">
    <source>
        <dbReference type="SAM" id="MobiDB-lite"/>
    </source>
</evidence>
<dbReference type="InterPro" id="IPR019931">
    <property type="entry name" value="LPXTG_anchor"/>
</dbReference>
<keyword evidence="3" id="KW-0732">Signal</keyword>
<name>A0ABQ1PE26_9ENTE</name>
<feature type="transmembrane region" description="Helical" evidence="6">
    <location>
        <begin position="78"/>
        <end position="95"/>
    </location>
</feature>
<dbReference type="RefSeq" id="WP_088270499.1">
    <property type="nucleotide sequence ID" value="NZ_BMKI01000006.1"/>
</dbReference>
<protein>
    <recommendedName>
        <fullName evidence="7">Gram-positive cocci surface proteins LPxTG domain-containing protein</fullName>
    </recommendedName>
</protein>